<dbReference type="Proteomes" id="UP000292003">
    <property type="component" value="Unassembled WGS sequence"/>
</dbReference>
<dbReference type="OrthoDB" id="9148135at2"/>
<dbReference type="InterPro" id="IPR009351">
    <property type="entry name" value="AlkZ-like"/>
</dbReference>
<dbReference type="RefSeq" id="WP_130476361.1">
    <property type="nucleotide sequence ID" value="NZ_SFCC01000008.1"/>
</dbReference>
<dbReference type="Pfam" id="PF06224">
    <property type="entry name" value="AlkZ-like"/>
    <property type="match status" value="1"/>
</dbReference>
<dbReference type="PANTHER" id="PTHR38479:SF2">
    <property type="entry name" value="WINGED HELIX DNA-BINDING DOMAIN-CONTAINING PROTEIN"/>
    <property type="match status" value="1"/>
</dbReference>
<keyword evidence="2" id="KW-1185">Reference proteome</keyword>
<keyword evidence="1" id="KW-0238">DNA-binding</keyword>
<sequence length="370" mass="39211">MLTVDRAQVLAYRIAEHGLHRAGTDPAALAVFDLGVQDNQRGGPALALTARLPEPVLGQALADDPRFVLAWTHRGAPHLHRAADLPGVVAGLVPLSEDDARARLLWQRSQAGATDALATAAKALREVVTAPMTKGAASTEVTARIPPELSGWCRGCGATHISEQLMRVAAPHAGLRLVPGATPATLAPAGHRPDLEPDPVAATAIVAAYLRLHGPAGQTEAAGFVGTTRQELGAMWPDGLAEVRVDGKRRYLPADRLDALENPPEPDLVRLLPPQDPLLQAKDRALLVPDRGFRKEIWRILGNPGAVLADGELAGTWRAKASGQRLGFQITPLWSVPKRVRAAVEEEAARVAAARGYADVRVSWPSSASA</sequence>
<organism evidence="1 2">
    <name type="scientific">Amycolatopsis suaedae</name>
    <dbReference type="NCBI Taxonomy" id="2510978"/>
    <lineage>
        <taxon>Bacteria</taxon>
        <taxon>Bacillati</taxon>
        <taxon>Actinomycetota</taxon>
        <taxon>Actinomycetes</taxon>
        <taxon>Pseudonocardiales</taxon>
        <taxon>Pseudonocardiaceae</taxon>
        <taxon>Amycolatopsis</taxon>
    </lineage>
</organism>
<reference evidence="1 2" key="1">
    <citation type="submission" date="2019-02" db="EMBL/GenBank/DDBJ databases">
        <title>Draft genome sequence of Amycolatopsis sp. 8-3EHSu isolated from roots of Suaeda maritima.</title>
        <authorList>
            <person name="Duangmal K."/>
            <person name="Chantavorakit T."/>
        </authorList>
    </citation>
    <scope>NUCLEOTIDE SEQUENCE [LARGE SCALE GENOMIC DNA]</scope>
    <source>
        <strain evidence="1 2">8-3EHSu</strain>
    </source>
</reference>
<name>A0A4Q7J8C0_9PSEU</name>
<comment type="caution">
    <text evidence="1">The sequence shown here is derived from an EMBL/GenBank/DDBJ whole genome shotgun (WGS) entry which is preliminary data.</text>
</comment>
<dbReference type="PANTHER" id="PTHR38479">
    <property type="entry name" value="LMO0824 PROTEIN"/>
    <property type="match status" value="1"/>
</dbReference>
<evidence type="ECO:0000313" key="1">
    <source>
        <dbReference type="EMBL" id="RZQ62623.1"/>
    </source>
</evidence>
<protein>
    <submittedName>
        <fullName evidence="1">Winged helix DNA-binding domain-containing protein</fullName>
    </submittedName>
</protein>
<dbReference type="GO" id="GO:0003677">
    <property type="term" value="F:DNA binding"/>
    <property type="evidence" value="ECO:0007669"/>
    <property type="project" value="UniProtKB-KW"/>
</dbReference>
<gene>
    <name evidence="1" type="ORF">EWH70_16795</name>
</gene>
<dbReference type="EMBL" id="SFCC01000008">
    <property type="protein sequence ID" value="RZQ62623.1"/>
    <property type="molecule type" value="Genomic_DNA"/>
</dbReference>
<dbReference type="AlphaFoldDB" id="A0A4Q7J8C0"/>
<proteinExistence type="predicted"/>
<evidence type="ECO:0000313" key="2">
    <source>
        <dbReference type="Proteomes" id="UP000292003"/>
    </source>
</evidence>
<accession>A0A4Q7J8C0</accession>